<name>I3EIM4_NEMP3</name>
<dbReference type="Proteomes" id="UP000002872">
    <property type="component" value="Unassembled WGS sequence"/>
</dbReference>
<dbReference type="InParanoid" id="I3EIM4"/>
<organism evidence="2 3">
    <name type="scientific">Nematocida parisii (strain ERTm3)</name>
    <name type="common">Nematode killer fungus</name>
    <dbReference type="NCBI Taxonomy" id="935791"/>
    <lineage>
        <taxon>Eukaryota</taxon>
        <taxon>Fungi</taxon>
        <taxon>Fungi incertae sedis</taxon>
        <taxon>Microsporidia</taxon>
        <taxon>Nematocida</taxon>
    </lineage>
</organism>
<dbReference type="VEuPathDB" id="MicrosporidiaDB:NEQG_00890"/>
<evidence type="ECO:0000313" key="3">
    <source>
        <dbReference type="Proteomes" id="UP000002872"/>
    </source>
</evidence>
<keyword evidence="1" id="KW-0472">Membrane</keyword>
<dbReference type="AlphaFoldDB" id="I3EIM4"/>
<keyword evidence="1" id="KW-1133">Transmembrane helix</keyword>
<gene>
    <name evidence="2" type="ORF">NEQG_00890</name>
</gene>
<dbReference type="EMBL" id="GL870877">
    <property type="protein sequence ID" value="EIJ89071.1"/>
    <property type="molecule type" value="Genomic_DNA"/>
</dbReference>
<evidence type="ECO:0000256" key="1">
    <source>
        <dbReference type="SAM" id="Phobius"/>
    </source>
</evidence>
<keyword evidence="1" id="KW-0812">Transmembrane</keyword>
<keyword evidence="3" id="KW-1185">Reference proteome</keyword>
<feature type="transmembrane region" description="Helical" evidence="1">
    <location>
        <begin position="191"/>
        <end position="209"/>
    </location>
</feature>
<dbReference type="OrthoDB" id="10511083at2759"/>
<sequence length="217" mass="25195">MNMLLCINSDICKSINIVFNFMSYHRVNMDLLFLNHLLTDQIQSIWSVAELVQTYVISNSNYITNTNQKTKKDQSNKLNRAGHEVSNTEDEFFHETCDVIKDFSLATKSHERMNQDTFLNTTPDTRTAAVTNTPKELYVISPDVYNKADDKGEVPLITPQYEETDSNETIRMYAFTLETDKSETEHTIIDILINILILFVAVSVFWLLYTKILRRYL</sequence>
<protein>
    <submittedName>
        <fullName evidence="2">Uncharacterized protein</fullName>
    </submittedName>
</protein>
<accession>I3EIM4</accession>
<proteinExistence type="predicted"/>
<reference evidence="2" key="1">
    <citation type="submission" date="2011-01" db="EMBL/GenBank/DDBJ databases">
        <title>The Genome Sequence of Nematocida parisii strain ERTm3.</title>
        <authorList>
            <consortium name="The Broad Institute Genome Sequencing Platform"/>
            <consortium name="The Broad Institute Genome Sequencing Center for Infectious Disease"/>
            <person name="Cuomo C."/>
            <person name="Troemel E."/>
            <person name="Young S.K."/>
            <person name="Zeng Q."/>
            <person name="Gargeya S."/>
            <person name="Fitzgerald M."/>
            <person name="Haas B."/>
            <person name="Abouelleil A."/>
            <person name="Alvarado L."/>
            <person name="Arachchi H.M."/>
            <person name="Berlin A."/>
            <person name="Chapman S.B."/>
            <person name="Gearin G."/>
            <person name="Goldberg J."/>
            <person name="Griggs A."/>
            <person name="Gujja S."/>
            <person name="Hansen M."/>
            <person name="Heiman D."/>
            <person name="Howarth C."/>
            <person name="Larimer J."/>
            <person name="Lui A."/>
            <person name="MacDonald P.J.P."/>
            <person name="McCowen C."/>
            <person name="Montmayeur A."/>
            <person name="Murphy C."/>
            <person name="Neiman D."/>
            <person name="Pearson M."/>
            <person name="Priest M."/>
            <person name="Roberts A."/>
            <person name="Saif S."/>
            <person name="Shea T."/>
            <person name="Sisk P."/>
            <person name="Stolte C."/>
            <person name="Sykes S."/>
            <person name="Wortman J."/>
            <person name="Nusbaum C."/>
            <person name="Birren B."/>
        </authorList>
    </citation>
    <scope>NUCLEOTIDE SEQUENCE</scope>
    <source>
        <strain evidence="2">ERTm3</strain>
    </source>
</reference>
<dbReference type="HOGENOM" id="CLU_1272614_0_0_1"/>
<evidence type="ECO:0000313" key="2">
    <source>
        <dbReference type="EMBL" id="EIJ89071.1"/>
    </source>
</evidence>